<reference evidence="2" key="1">
    <citation type="submission" date="2020-05" db="EMBL/GenBank/DDBJ databases">
        <authorList>
            <person name="Chiriac C."/>
            <person name="Salcher M."/>
            <person name="Ghai R."/>
            <person name="Kavagutti S V."/>
        </authorList>
    </citation>
    <scope>NUCLEOTIDE SEQUENCE</scope>
</reference>
<accession>A0A6J7MQL7</accession>
<name>A0A6J7MQL7_9ZZZZ</name>
<dbReference type="EMBL" id="CAFBOS010000016">
    <property type="protein sequence ID" value="CAB4982115.1"/>
    <property type="molecule type" value="Genomic_DNA"/>
</dbReference>
<dbReference type="InterPro" id="IPR011051">
    <property type="entry name" value="RmlC_Cupin_sf"/>
</dbReference>
<organism evidence="2">
    <name type="scientific">freshwater metagenome</name>
    <dbReference type="NCBI Taxonomy" id="449393"/>
    <lineage>
        <taxon>unclassified sequences</taxon>
        <taxon>metagenomes</taxon>
        <taxon>ecological metagenomes</taxon>
    </lineage>
</organism>
<sequence>MSAMPPSDKSPNIDGVEATFWHVDDIDWTEVQRQRNADGTVAVVREKWPIMRPDFLSAYVHYEPGMVVRRHGHRSNHIVFVLDGGAWIGGAWCTAGTHVHVPLGAAFGPIVAGPEGVTCWELSFGEFGGWGDQLELYDHEITARGITPLPDPPLDLGDWFRDPRGDTGAERATPRLEGLAETVTKMDDLVFTEVRRQRNADGTVAVTREKWPILQPDFLSAYVEFSPGMIVRQHGHLGHHLVFLIAGGAWFGDRWCPAGTHIELPFGAAFGPIIAGADGALFLEITNGDFRSWGDQPERYEAAIAANGVTPLPDPPIDLGEWFVDKRGYWASEDQPAPS</sequence>
<dbReference type="EMBL" id="CAEZYR010000033">
    <property type="protein sequence ID" value="CAB4740373.1"/>
    <property type="molecule type" value="Genomic_DNA"/>
</dbReference>
<dbReference type="Gene3D" id="2.60.120.10">
    <property type="entry name" value="Jelly Rolls"/>
    <property type="match status" value="1"/>
</dbReference>
<proteinExistence type="predicted"/>
<dbReference type="SUPFAM" id="SSF51182">
    <property type="entry name" value="RmlC-like cupins"/>
    <property type="match status" value="2"/>
</dbReference>
<protein>
    <submittedName>
        <fullName evidence="2">Unannotated protein</fullName>
    </submittedName>
</protein>
<evidence type="ECO:0000313" key="1">
    <source>
        <dbReference type="EMBL" id="CAB4740373.1"/>
    </source>
</evidence>
<dbReference type="AlphaFoldDB" id="A0A6J7MQL7"/>
<gene>
    <name evidence="1" type="ORF">UFOPK2754_01119</name>
    <name evidence="2" type="ORF">UFOPK3967_00424</name>
</gene>
<dbReference type="InterPro" id="IPR014710">
    <property type="entry name" value="RmlC-like_jellyroll"/>
</dbReference>
<evidence type="ECO:0000313" key="2">
    <source>
        <dbReference type="EMBL" id="CAB4982115.1"/>
    </source>
</evidence>